<proteinExistence type="predicted"/>
<evidence type="ECO:0000313" key="3">
    <source>
        <dbReference type="EMBL" id="EBA05806.1"/>
    </source>
</evidence>
<dbReference type="RefSeq" id="WP_005863659.1">
    <property type="nucleotide sequence ID" value="NZ_AAYA01000022.1"/>
</dbReference>
<sequence length="58" mass="5828">MKRIAALIALLPVSAMAHGAHAPVPDSAHGLAHLAPALLVIAVAAVVARIAFRGKDDA</sequence>
<feature type="signal peptide" evidence="2">
    <location>
        <begin position="1"/>
        <end position="22"/>
    </location>
</feature>
<dbReference type="EMBL" id="AAYA01000022">
    <property type="protein sequence ID" value="EBA05806.1"/>
    <property type="molecule type" value="Genomic_DNA"/>
</dbReference>
<keyword evidence="2" id="KW-0732">Signal</keyword>
<evidence type="ECO:0000256" key="1">
    <source>
        <dbReference type="SAM" id="Phobius"/>
    </source>
</evidence>
<gene>
    <name evidence="3" type="ORF">SSE37_22322</name>
</gene>
<organism evidence="3 4">
    <name type="scientific">Sagittula stellata (strain ATCC 700073 / DSM 11524 / E-37)</name>
    <dbReference type="NCBI Taxonomy" id="388399"/>
    <lineage>
        <taxon>Bacteria</taxon>
        <taxon>Pseudomonadati</taxon>
        <taxon>Pseudomonadota</taxon>
        <taxon>Alphaproteobacteria</taxon>
        <taxon>Rhodobacterales</taxon>
        <taxon>Roseobacteraceae</taxon>
        <taxon>Sagittula</taxon>
    </lineage>
</organism>
<protein>
    <submittedName>
        <fullName evidence="3">Uncharacterized protein</fullName>
    </submittedName>
</protein>
<name>A3KAE7_SAGS3</name>
<feature type="chain" id="PRO_5002654551" evidence="2">
    <location>
        <begin position="23"/>
        <end position="58"/>
    </location>
</feature>
<keyword evidence="4" id="KW-1185">Reference proteome</keyword>
<keyword evidence="1" id="KW-0472">Membrane</keyword>
<dbReference type="Proteomes" id="UP000005713">
    <property type="component" value="Unassembled WGS sequence"/>
</dbReference>
<evidence type="ECO:0000313" key="4">
    <source>
        <dbReference type="Proteomes" id="UP000005713"/>
    </source>
</evidence>
<accession>A3KAE7</accession>
<keyword evidence="1" id="KW-0812">Transmembrane</keyword>
<evidence type="ECO:0000256" key="2">
    <source>
        <dbReference type="SAM" id="SignalP"/>
    </source>
</evidence>
<keyword evidence="1" id="KW-1133">Transmembrane helix</keyword>
<feature type="transmembrane region" description="Helical" evidence="1">
    <location>
        <begin position="29"/>
        <end position="52"/>
    </location>
</feature>
<reference evidence="3 4" key="1">
    <citation type="submission" date="2006-06" db="EMBL/GenBank/DDBJ databases">
        <authorList>
            <person name="Moran M.A."/>
            <person name="Ferriera S."/>
            <person name="Johnson J."/>
            <person name="Kravitz S."/>
            <person name="Beeson K."/>
            <person name="Sutton G."/>
            <person name="Rogers Y.-H."/>
            <person name="Friedman R."/>
            <person name="Frazier M."/>
            <person name="Venter J.C."/>
        </authorList>
    </citation>
    <scope>NUCLEOTIDE SEQUENCE [LARGE SCALE GENOMIC DNA]</scope>
    <source>
        <strain evidence="3 4">E-37</strain>
    </source>
</reference>
<dbReference type="AlphaFoldDB" id="A3KAE7"/>
<comment type="caution">
    <text evidence="3">The sequence shown here is derived from an EMBL/GenBank/DDBJ whole genome shotgun (WGS) entry which is preliminary data.</text>
</comment>